<proteinExistence type="predicted"/>
<name>A0A8X6JD57_TRICU</name>
<reference evidence="2" key="1">
    <citation type="submission" date="2020-07" db="EMBL/GenBank/DDBJ databases">
        <title>Multicomponent nature underlies the extraordinary mechanical properties of spider dragline silk.</title>
        <authorList>
            <person name="Kono N."/>
            <person name="Nakamura H."/>
            <person name="Mori M."/>
            <person name="Yoshida Y."/>
            <person name="Ohtoshi R."/>
            <person name="Malay A.D."/>
            <person name="Moran D.A.P."/>
            <person name="Tomita M."/>
            <person name="Numata K."/>
            <person name="Arakawa K."/>
        </authorList>
    </citation>
    <scope>NUCLEOTIDE SEQUENCE</scope>
</reference>
<dbReference type="InterPro" id="IPR036179">
    <property type="entry name" value="Ig-like_dom_sf"/>
</dbReference>
<sequence>MEKILSHLMTRITNTFPFCCFLILIGTLNVSNAVEIRRLSVPRWIQNGTEDFVVLDCEYVYNENDIRLVVKWFFEDYLEPVYQWIPELNNRHTSGVLKNRLDLDFAVNTKDAYSRFRALRIQKPSTELSGKYTCLVTSLAGQDSREQVMTVFVPANEFDLSYTELSDSSVNVTCEAQGLFPPPILKLYLGSSAGSPPQLVTDAISHFKPKYSGAYDAYLYRTFSASELAKNGASSVFECSLELPGTNYAKAKRIAYYPGIQGLRIDAAHSLSSLSHKRTSHWPLLAGSIIITCIFQWHIHLRISMYKLL</sequence>
<organism evidence="2 3">
    <name type="scientific">Trichonephila clavata</name>
    <name type="common">Joro spider</name>
    <name type="synonym">Nephila clavata</name>
    <dbReference type="NCBI Taxonomy" id="2740835"/>
    <lineage>
        <taxon>Eukaryota</taxon>
        <taxon>Metazoa</taxon>
        <taxon>Ecdysozoa</taxon>
        <taxon>Arthropoda</taxon>
        <taxon>Chelicerata</taxon>
        <taxon>Arachnida</taxon>
        <taxon>Araneae</taxon>
        <taxon>Araneomorphae</taxon>
        <taxon>Entelegynae</taxon>
        <taxon>Araneoidea</taxon>
        <taxon>Nephilidae</taxon>
        <taxon>Trichonephila</taxon>
    </lineage>
</organism>
<feature type="domain" description="Ig-like" evidence="1">
    <location>
        <begin position="45"/>
        <end position="150"/>
    </location>
</feature>
<dbReference type="InterPro" id="IPR013783">
    <property type="entry name" value="Ig-like_fold"/>
</dbReference>
<accession>A0A8X6JD57</accession>
<dbReference type="PROSITE" id="PS50835">
    <property type="entry name" value="IG_LIKE"/>
    <property type="match status" value="1"/>
</dbReference>
<comment type="caution">
    <text evidence="2">The sequence shown here is derived from an EMBL/GenBank/DDBJ whole genome shotgun (WGS) entry which is preliminary data.</text>
</comment>
<dbReference type="AlphaFoldDB" id="A0A8X6JD57"/>
<dbReference type="Gene3D" id="2.60.40.10">
    <property type="entry name" value="Immunoglobulins"/>
    <property type="match status" value="1"/>
</dbReference>
<dbReference type="InterPro" id="IPR007110">
    <property type="entry name" value="Ig-like_dom"/>
</dbReference>
<dbReference type="PANTHER" id="PTHR21261">
    <property type="entry name" value="BEAT PROTEIN"/>
    <property type="match status" value="1"/>
</dbReference>
<gene>
    <name evidence="2" type="primary">AVEN_34743_1</name>
    <name evidence="2" type="ORF">TNCT_451171</name>
</gene>
<protein>
    <submittedName>
        <fullName evidence="2">Ig-like domain-containing protein</fullName>
    </submittedName>
</protein>
<dbReference type="PANTHER" id="PTHR21261:SF2">
    <property type="entry name" value="GH04238P-RELATED"/>
    <property type="match status" value="1"/>
</dbReference>
<evidence type="ECO:0000313" key="3">
    <source>
        <dbReference type="Proteomes" id="UP000887116"/>
    </source>
</evidence>
<keyword evidence="3" id="KW-1185">Reference proteome</keyword>
<dbReference type="EMBL" id="BMAO01039370">
    <property type="protein sequence ID" value="GFR30960.1"/>
    <property type="molecule type" value="Genomic_DNA"/>
</dbReference>
<dbReference type="SUPFAM" id="SSF48726">
    <property type="entry name" value="Immunoglobulin"/>
    <property type="match status" value="1"/>
</dbReference>
<dbReference type="OrthoDB" id="6478865at2759"/>
<dbReference type="Proteomes" id="UP000887116">
    <property type="component" value="Unassembled WGS sequence"/>
</dbReference>
<evidence type="ECO:0000313" key="2">
    <source>
        <dbReference type="EMBL" id="GFR30960.1"/>
    </source>
</evidence>
<evidence type="ECO:0000259" key="1">
    <source>
        <dbReference type="PROSITE" id="PS50835"/>
    </source>
</evidence>